<keyword evidence="5 7" id="KW-0539">Nucleus</keyword>
<accession>A0A2A9NX86</accession>
<evidence type="ECO:0000256" key="7">
    <source>
        <dbReference type="RuleBase" id="RU367067"/>
    </source>
</evidence>
<evidence type="ECO:0000256" key="6">
    <source>
        <dbReference type="ARBA" id="ARBA00023306"/>
    </source>
</evidence>
<dbReference type="GO" id="GO:0031261">
    <property type="term" value="C:DNA replication preinitiation complex"/>
    <property type="evidence" value="ECO:0007669"/>
    <property type="project" value="TreeGrafter"/>
</dbReference>
<feature type="region of interest" description="Disordered" evidence="8">
    <location>
        <begin position="184"/>
        <end position="205"/>
    </location>
</feature>
<keyword evidence="10" id="KW-1185">Reference proteome</keyword>
<dbReference type="Gene3D" id="1.10.10.1460">
    <property type="match status" value="1"/>
</dbReference>
<feature type="region of interest" description="Disordered" evidence="8">
    <location>
        <begin position="277"/>
        <end position="330"/>
    </location>
</feature>
<dbReference type="GO" id="GO:1902977">
    <property type="term" value="P:mitotic DNA replication preinitiation complex assembly"/>
    <property type="evidence" value="ECO:0007669"/>
    <property type="project" value="TreeGrafter"/>
</dbReference>
<dbReference type="STRING" id="703135.A0A2A9NX86"/>
<proteinExistence type="inferred from homology"/>
<feature type="compositionally biased region" description="Low complexity" evidence="8">
    <location>
        <begin position="93"/>
        <end position="113"/>
    </location>
</feature>
<dbReference type="OrthoDB" id="8775810at2759"/>
<evidence type="ECO:0000313" key="10">
    <source>
        <dbReference type="Proteomes" id="UP000242287"/>
    </source>
</evidence>
<evidence type="ECO:0000256" key="3">
    <source>
        <dbReference type="ARBA" id="ARBA00018363"/>
    </source>
</evidence>
<evidence type="ECO:0000256" key="5">
    <source>
        <dbReference type="ARBA" id="ARBA00023242"/>
    </source>
</evidence>
<protein>
    <recommendedName>
        <fullName evidence="3 7">DNA replication regulator SLD2</fullName>
    </recommendedName>
</protein>
<dbReference type="InterPro" id="IPR040203">
    <property type="entry name" value="Sld2"/>
</dbReference>
<organism evidence="9 10">
    <name type="scientific">Amanita thiersii Skay4041</name>
    <dbReference type="NCBI Taxonomy" id="703135"/>
    <lineage>
        <taxon>Eukaryota</taxon>
        <taxon>Fungi</taxon>
        <taxon>Dikarya</taxon>
        <taxon>Basidiomycota</taxon>
        <taxon>Agaricomycotina</taxon>
        <taxon>Agaricomycetes</taxon>
        <taxon>Agaricomycetidae</taxon>
        <taxon>Agaricales</taxon>
        <taxon>Pluteineae</taxon>
        <taxon>Amanitaceae</taxon>
        <taxon>Amanita</taxon>
    </lineage>
</organism>
<evidence type="ECO:0000256" key="1">
    <source>
        <dbReference type="ARBA" id="ARBA00004123"/>
    </source>
</evidence>
<comment type="subcellular location">
    <subcellularLocation>
        <location evidence="1 7">Nucleus</location>
    </subcellularLocation>
</comment>
<evidence type="ECO:0000313" key="9">
    <source>
        <dbReference type="EMBL" id="PFH54838.1"/>
    </source>
</evidence>
<evidence type="ECO:0000256" key="8">
    <source>
        <dbReference type="SAM" id="MobiDB-lite"/>
    </source>
</evidence>
<dbReference type="Pfam" id="PF11719">
    <property type="entry name" value="Drc1-Sld2"/>
    <property type="match status" value="1"/>
</dbReference>
<feature type="compositionally biased region" description="Polar residues" evidence="8">
    <location>
        <begin position="320"/>
        <end position="329"/>
    </location>
</feature>
<sequence>MESQVSALKAEIKKWEKDFKLSNGVGPTVADIRAQPEIASKYKLYKRLSNRASTPPTHSILLPSSSRLPLSTAPLATFNPFSPVKNKNKSRLPSHVSPSSPSNSFSTPIKSSIEPPPIPSPSPAPHSAVSRARKRLRGDPVSPSPNKEKRQRVMSYPKLPAPSLIVESSSIHSSDHQMNNVHPHNTSSSMFVDNTPMKRPPGNNKSFKVLFDETLPKLALDSKKGHDAAANLKVSPPSLEQHVPSLPSFDEEFSWVADDRDKLASRSTSLITEKAFTSKHEDFRSSNKASKRSLSDIESDSLDAAPKSRFPHLIPPSPSPEATSLNTFLNKGYPKGKSAAINVRKKAKLNNIGSGDESSEDADNQPQPVVKIINHTAARFRQAAQQGDKDSDDSYDFDPDLVLAYVHRPRAQGSPHGNHSLWTKPSIRSNSAIERSGKLEIDLPDRLKGVLALDDINIEAREKQEERMVERLLYNRRTTHYDPSKGGEIWGPGEDATFTKIGWDFEEEVHPDTEGEDEWEGEPVSWDIAEL</sequence>
<keyword evidence="6 7" id="KW-0131">Cell cycle</keyword>
<evidence type="ECO:0000256" key="2">
    <source>
        <dbReference type="ARBA" id="ARBA00007276"/>
    </source>
</evidence>
<evidence type="ECO:0000256" key="4">
    <source>
        <dbReference type="ARBA" id="ARBA00022705"/>
    </source>
</evidence>
<dbReference type="GO" id="GO:0003688">
    <property type="term" value="F:DNA replication origin binding"/>
    <property type="evidence" value="ECO:0007669"/>
    <property type="project" value="TreeGrafter"/>
</dbReference>
<dbReference type="AlphaFoldDB" id="A0A2A9NX86"/>
<dbReference type="GO" id="GO:0000727">
    <property type="term" value="P:double-strand break repair via break-induced replication"/>
    <property type="evidence" value="ECO:0007669"/>
    <property type="project" value="TreeGrafter"/>
</dbReference>
<dbReference type="EMBL" id="KZ301969">
    <property type="protein sequence ID" value="PFH54838.1"/>
    <property type="molecule type" value="Genomic_DNA"/>
</dbReference>
<dbReference type="PANTHER" id="PTHR28124">
    <property type="entry name" value="DNA REPLICATION REGULATOR SLD2"/>
    <property type="match status" value="1"/>
</dbReference>
<keyword evidence="4 7" id="KW-0235">DNA replication</keyword>
<dbReference type="GO" id="GO:0006270">
    <property type="term" value="P:DNA replication initiation"/>
    <property type="evidence" value="ECO:0007669"/>
    <property type="project" value="UniProtKB-UniRule"/>
</dbReference>
<dbReference type="PANTHER" id="PTHR28124:SF1">
    <property type="entry name" value="DNA REPLICATION REGULATOR SLD2"/>
    <property type="match status" value="1"/>
</dbReference>
<name>A0A2A9NX86_9AGAR</name>
<comment type="similarity">
    <text evidence="2 7">Belongs to the SLD2 family.</text>
</comment>
<dbReference type="GO" id="GO:0003697">
    <property type="term" value="F:single-stranded DNA binding"/>
    <property type="evidence" value="ECO:0007669"/>
    <property type="project" value="TreeGrafter"/>
</dbReference>
<dbReference type="InterPro" id="IPR021110">
    <property type="entry name" value="DNA_rep_checkpnt_protein"/>
</dbReference>
<reference evidence="9 10" key="1">
    <citation type="submission" date="2014-02" db="EMBL/GenBank/DDBJ databases">
        <title>Transposable element dynamics among asymbiotic and ectomycorrhizal Amanita fungi.</title>
        <authorList>
            <consortium name="DOE Joint Genome Institute"/>
            <person name="Hess J."/>
            <person name="Skrede I."/>
            <person name="Wolfe B."/>
            <person name="LaButti K."/>
            <person name="Ohm R.A."/>
            <person name="Grigoriev I.V."/>
            <person name="Pringle A."/>
        </authorList>
    </citation>
    <scope>NUCLEOTIDE SEQUENCE [LARGE SCALE GENOMIC DNA]</scope>
    <source>
        <strain evidence="9 10">SKay4041</strain>
    </source>
</reference>
<feature type="region of interest" description="Disordered" evidence="8">
    <location>
        <begin position="509"/>
        <end position="531"/>
    </location>
</feature>
<comment type="function">
    <text evidence="7">Has a role in the initiation of DNA replication. Required at S-phase checkpoint.</text>
</comment>
<dbReference type="Proteomes" id="UP000242287">
    <property type="component" value="Unassembled WGS sequence"/>
</dbReference>
<gene>
    <name evidence="9" type="ORF">AMATHDRAFT_367</name>
</gene>
<feature type="compositionally biased region" description="Pro residues" evidence="8">
    <location>
        <begin position="114"/>
        <end position="124"/>
    </location>
</feature>
<feature type="region of interest" description="Disordered" evidence="8">
    <location>
        <begin position="72"/>
        <end position="158"/>
    </location>
</feature>